<gene>
    <name evidence="1" type="ORF">MRB53_024135</name>
</gene>
<comment type="caution">
    <text evidence="1">The sequence shown here is derived from an EMBL/GenBank/DDBJ whole genome shotgun (WGS) entry which is preliminary data.</text>
</comment>
<evidence type="ECO:0000313" key="1">
    <source>
        <dbReference type="EMBL" id="KAJ8630812.1"/>
    </source>
</evidence>
<dbReference type="Proteomes" id="UP001234297">
    <property type="component" value="Chromosome 7"/>
</dbReference>
<evidence type="ECO:0000313" key="2">
    <source>
        <dbReference type="Proteomes" id="UP001234297"/>
    </source>
</evidence>
<organism evidence="1 2">
    <name type="scientific">Persea americana</name>
    <name type="common">Avocado</name>
    <dbReference type="NCBI Taxonomy" id="3435"/>
    <lineage>
        <taxon>Eukaryota</taxon>
        <taxon>Viridiplantae</taxon>
        <taxon>Streptophyta</taxon>
        <taxon>Embryophyta</taxon>
        <taxon>Tracheophyta</taxon>
        <taxon>Spermatophyta</taxon>
        <taxon>Magnoliopsida</taxon>
        <taxon>Magnoliidae</taxon>
        <taxon>Laurales</taxon>
        <taxon>Lauraceae</taxon>
        <taxon>Persea</taxon>
    </lineage>
</organism>
<protein>
    <submittedName>
        <fullName evidence="1">Uncharacterized protein</fullName>
    </submittedName>
</protein>
<dbReference type="EMBL" id="CM056815">
    <property type="protein sequence ID" value="KAJ8630812.1"/>
    <property type="molecule type" value="Genomic_DNA"/>
</dbReference>
<proteinExistence type="predicted"/>
<keyword evidence="2" id="KW-1185">Reference proteome</keyword>
<name>A0ACC2LCJ6_PERAE</name>
<sequence>MEDLDLENPLTISQSQERDPSDAIPILFAAESDHMPSLTKNSDISVRHEAMSLIVKERFFSNLDPFVGFLAVNYLDRFISRQGMPKGKPWILKLLSISCLSLAAKMMKTSFSLSDFHSEEGIIFDPVSITRMEFLILGGLKWRMRSITPFAFLDFFLSLFERNDPPLKEALKARATDIVFKSQNDMKIVDLKPSIVAASALLSASHELSPLQFPCFRTAISSCQYVNKKELLECYDLIQEVVMDGYESITFDNESSSDTPVNVLDRHFLSLESEKTHSSSGHNGHSRNPILRPESEIKRRKLNDLCCNGSNDTFHQLSQQMQRC</sequence>
<reference evidence="1 2" key="1">
    <citation type="journal article" date="2022" name="Hortic Res">
        <title>A haplotype resolved chromosomal level avocado genome allows analysis of novel avocado genes.</title>
        <authorList>
            <person name="Nath O."/>
            <person name="Fletcher S.J."/>
            <person name="Hayward A."/>
            <person name="Shaw L.M."/>
            <person name="Masouleh A.K."/>
            <person name="Furtado A."/>
            <person name="Henry R.J."/>
            <person name="Mitter N."/>
        </authorList>
    </citation>
    <scope>NUCLEOTIDE SEQUENCE [LARGE SCALE GENOMIC DNA]</scope>
    <source>
        <strain evidence="2">cv. Hass</strain>
    </source>
</reference>
<accession>A0ACC2LCJ6</accession>